<evidence type="ECO:0008006" key="4">
    <source>
        <dbReference type="Google" id="ProtNLM"/>
    </source>
</evidence>
<sequence>METDSLTSDTLRELRSPRPYPAVSLTMPTHRREPDNAQDAVRLRNLLAEAERRIDADPEASRQNRIDLHKQLERAVAEVDLRHSLDGLVVYATTDEHQVWSLPREVPERVVLSDTFLTRNLVAAKAQERPYWVMAVAADRATLWGGAGLALHEHEADGFPMEAEGVDWDVQREERTGGQPSTFSDEETRRFLRSVDTALGAVLAADRRPLFLIGLPQAVSALQEVGTAAGAAVATVLKGGLTDGPDRVLLQELAPAMAQFASHESDRVSTALDSARSRKAFAAGLDEVWEAVCEGRVEMVAVEEHFQRTMRLADGHLAPADGDRPGGWEEGVREDIVDELVETALDKGAEVVFVPDDDLTAHDRIAAVLRY</sequence>
<name>A0ABN1TSH1_9ACTN</name>
<protein>
    <recommendedName>
        <fullName evidence="4">Chemotaxis protein</fullName>
    </recommendedName>
</protein>
<evidence type="ECO:0000256" key="1">
    <source>
        <dbReference type="SAM" id="MobiDB-lite"/>
    </source>
</evidence>
<evidence type="ECO:0000313" key="3">
    <source>
        <dbReference type="Proteomes" id="UP001499987"/>
    </source>
</evidence>
<keyword evidence="3" id="KW-1185">Reference proteome</keyword>
<dbReference type="InterPro" id="IPR041289">
    <property type="entry name" value="Bact_RF_family3"/>
</dbReference>
<evidence type="ECO:0000313" key="2">
    <source>
        <dbReference type="EMBL" id="GAA1096935.1"/>
    </source>
</evidence>
<organism evidence="2 3">
    <name type="scientific">Kitasatospora arboriphila</name>
    <dbReference type="NCBI Taxonomy" id="258052"/>
    <lineage>
        <taxon>Bacteria</taxon>
        <taxon>Bacillati</taxon>
        <taxon>Actinomycetota</taxon>
        <taxon>Actinomycetes</taxon>
        <taxon>Kitasatosporales</taxon>
        <taxon>Streptomycetaceae</taxon>
        <taxon>Kitasatospora</taxon>
    </lineage>
</organism>
<dbReference type="RefSeq" id="WP_344625448.1">
    <property type="nucleotide sequence ID" value="NZ_BAAALD010000045.1"/>
</dbReference>
<dbReference type="Proteomes" id="UP001499987">
    <property type="component" value="Unassembled WGS sequence"/>
</dbReference>
<accession>A0ABN1TSH1</accession>
<dbReference type="Pfam" id="PF18845">
    <property type="entry name" value="baeRF_family3"/>
    <property type="match status" value="1"/>
</dbReference>
<dbReference type="SUPFAM" id="SSF55315">
    <property type="entry name" value="L30e-like"/>
    <property type="match status" value="1"/>
</dbReference>
<dbReference type="Gene3D" id="3.30.1330.30">
    <property type="match status" value="1"/>
</dbReference>
<feature type="region of interest" description="Disordered" evidence="1">
    <location>
        <begin position="1"/>
        <end position="37"/>
    </location>
</feature>
<reference evidence="2 3" key="1">
    <citation type="journal article" date="2019" name="Int. J. Syst. Evol. Microbiol.">
        <title>The Global Catalogue of Microorganisms (GCM) 10K type strain sequencing project: providing services to taxonomists for standard genome sequencing and annotation.</title>
        <authorList>
            <consortium name="The Broad Institute Genomics Platform"/>
            <consortium name="The Broad Institute Genome Sequencing Center for Infectious Disease"/>
            <person name="Wu L."/>
            <person name="Ma J."/>
        </authorList>
    </citation>
    <scope>NUCLEOTIDE SEQUENCE [LARGE SCALE GENOMIC DNA]</scope>
    <source>
        <strain evidence="2 3">JCM 13002</strain>
    </source>
</reference>
<proteinExistence type="predicted"/>
<gene>
    <name evidence="2" type="ORF">GCM10009663_44950</name>
</gene>
<dbReference type="InterPro" id="IPR029064">
    <property type="entry name" value="Ribosomal_eL30-like_sf"/>
</dbReference>
<comment type="caution">
    <text evidence="2">The sequence shown here is derived from an EMBL/GenBank/DDBJ whole genome shotgun (WGS) entry which is preliminary data.</text>
</comment>
<dbReference type="EMBL" id="BAAALD010000045">
    <property type="protein sequence ID" value="GAA1096935.1"/>
    <property type="molecule type" value="Genomic_DNA"/>
</dbReference>